<keyword evidence="3" id="KW-0813">Transport</keyword>
<evidence type="ECO:0000256" key="7">
    <source>
        <dbReference type="ARBA" id="ARBA00023136"/>
    </source>
</evidence>
<evidence type="ECO:0000256" key="1">
    <source>
        <dbReference type="ARBA" id="ARBA00004651"/>
    </source>
</evidence>
<comment type="caution">
    <text evidence="10">The sequence shown here is derived from an EMBL/GenBank/DDBJ whole genome shotgun (WGS) entry which is preliminary data.</text>
</comment>
<feature type="transmembrane region" description="Helical" evidence="8">
    <location>
        <begin position="164"/>
        <end position="185"/>
    </location>
</feature>
<dbReference type="CDD" id="cd17320">
    <property type="entry name" value="MFS_MdfA_MDR_like"/>
    <property type="match status" value="1"/>
</dbReference>
<keyword evidence="5 8" id="KW-0812">Transmembrane</keyword>
<dbReference type="InterPro" id="IPR036259">
    <property type="entry name" value="MFS_trans_sf"/>
</dbReference>
<feature type="transmembrane region" description="Helical" evidence="8">
    <location>
        <begin position="134"/>
        <end position="158"/>
    </location>
</feature>
<proteinExistence type="inferred from homology"/>
<comment type="similarity">
    <text evidence="2">Belongs to the major facilitator superfamily. Bcr/CmlA family.</text>
</comment>
<evidence type="ECO:0000256" key="3">
    <source>
        <dbReference type="ARBA" id="ARBA00022448"/>
    </source>
</evidence>
<feature type="transmembrane region" description="Helical" evidence="8">
    <location>
        <begin position="101"/>
        <end position="122"/>
    </location>
</feature>
<keyword evidence="4" id="KW-1003">Cell membrane</keyword>
<sequence>MTTRSIPFSLTIAMAVTMMLAPFSMDTYLPAFPSIAASLDVSLAEVSRSVSIYIFALALSQLIGGALSDQIGRRQVLIAGLVMYAIASLGIAFAPSMFTLLVGRACQAFGAGWVVVSVPALVRDRISGQEAAKLFSIMGFIVVLAPGIAPSIGSAILALGNWHYIFGALSIYAVLLIPLSTQVILKDVPRRGPVTQKKSLLTRYREVLAVRPARLFLIWQASCFSIMMIFITFASFIYQEHFGLSESQFSLFFAANIATMLTFNTANRWLLSRWASIKILRIATLCQIAGAALLVGITLADLNVYFFLPAMMLTIGAMGAMTSNLQACFLEFFPHNGGAAAALFGATYTGVAGLLSALTTLLPQNLLSIILAMAACAAVSFIVLLRSMSPSESKVAVAT</sequence>
<dbReference type="Proteomes" id="UP000526501">
    <property type="component" value="Unassembled WGS sequence"/>
</dbReference>
<keyword evidence="11" id="KW-1185">Reference proteome</keyword>
<dbReference type="GO" id="GO:0042910">
    <property type="term" value="F:xenobiotic transmembrane transporter activity"/>
    <property type="evidence" value="ECO:0007669"/>
    <property type="project" value="InterPro"/>
</dbReference>
<evidence type="ECO:0000256" key="5">
    <source>
        <dbReference type="ARBA" id="ARBA00022692"/>
    </source>
</evidence>
<dbReference type="PANTHER" id="PTHR43124:SF3">
    <property type="entry name" value="CHLORAMPHENICOL EFFLUX PUMP RV0191"/>
    <property type="match status" value="1"/>
</dbReference>
<evidence type="ECO:0000256" key="2">
    <source>
        <dbReference type="ARBA" id="ARBA00006236"/>
    </source>
</evidence>
<dbReference type="RefSeq" id="WP_185660942.1">
    <property type="nucleotide sequence ID" value="NZ_CAWPOO010000012.1"/>
</dbReference>
<dbReference type="PROSITE" id="PS50850">
    <property type="entry name" value="MFS"/>
    <property type="match status" value="1"/>
</dbReference>
<dbReference type="GO" id="GO:0005886">
    <property type="term" value="C:plasma membrane"/>
    <property type="evidence" value="ECO:0007669"/>
    <property type="project" value="UniProtKB-SubCell"/>
</dbReference>
<evidence type="ECO:0000256" key="6">
    <source>
        <dbReference type="ARBA" id="ARBA00022989"/>
    </source>
</evidence>
<feature type="transmembrane region" description="Helical" evidence="8">
    <location>
        <begin position="279"/>
        <end position="300"/>
    </location>
</feature>
<feature type="domain" description="Major facilitator superfamily (MFS) profile" evidence="9">
    <location>
        <begin position="10"/>
        <end position="392"/>
    </location>
</feature>
<dbReference type="GO" id="GO:1990961">
    <property type="term" value="P:xenobiotic detoxification by transmembrane export across the plasma membrane"/>
    <property type="evidence" value="ECO:0007669"/>
    <property type="project" value="InterPro"/>
</dbReference>
<feature type="transmembrane region" description="Helical" evidence="8">
    <location>
        <begin position="366"/>
        <end position="385"/>
    </location>
</feature>
<dbReference type="InterPro" id="IPR011701">
    <property type="entry name" value="MFS"/>
</dbReference>
<feature type="transmembrane region" description="Helical" evidence="8">
    <location>
        <begin position="215"/>
        <end position="237"/>
    </location>
</feature>
<name>A0A7X1B7G1_9BACT</name>
<feature type="transmembrane region" description="Helical" evidence="8">
    <location>
        <begin position="337"/>
        <end position="360"/>
    </location>
</feature>
<evidence type="ECO:0000313" key="11">
    <source>
        <dbReference type="Proteomes" id="UP000526501"/>
    </source>
</evidence>
<organism evidence="10 11">
    <name type="scientific">Pelagicoccus albus</name>
    <dbReference type="NCBI Taxonomy" id="415222"/>
    <lineage>
        <taxon>Bacteria</taxon>
        <taxon>Pseudomonadati</taxon>
        <taxon>Verrucomicrobiota</taxon>
        <taxon>Opitutia</taxon>
        <taxon>Puniceicoccales</taxon>
        <taxon>Pelagicoccaceae</taxon>
        <taxon>Pelagicoccus</taxon>
    </lineage>
</organism>
<keyword evidence="6 8" id="KW-1133">Transmembrane helix</keyword>
<dbReference type="PROSITE" id="PS00216">
    <property type="entry name" value="SUGAR_TRANSPORT_1"/>
    <property type="match status" value="1"/>
</dbReference>
<dbReference type="Pfam" id="PF07690">
    <property type="entry name" value="MFS_1"/>
    <property type="match status" value="1"/>
</dbReference>
<evidence type="ECO:0000256" key="4">
    <source>
        <dbReference type="ARBA" id="ARBA00022475"/>
    </source>
</evidence>
<dbReference type="InterPro" id="IPR050189">
    <property type="entry name" value="MFS_Efflux_Transporters"/>
</dbReference>
<dbReference type="SUPFAM" id="SSF103473">
    <property type="entry name" value="MFS general substrate transporter"/>
    <property type="match status" value="1"/>
</dbReference>
<gene>
    <name evidence="10" type="ORF">H5P27_13580</name>
</gene>
<keyword evidence="7 8" id="KW-0472">Membrane</keyword>
<feature type="transmembrane region" description="Helical" evidence="8">
    <location>
        <begin position="306"/>
        <end position="325"/>
    </location>
</feature>
<dbReference type="EMBL" id="JACHVC010000012">
    <property type="protein sequence ID" value="MBC2607079.1"/>
    <property type="molecule type" value="Genomic_DNA"/>
</dbReference>
<accession>A0A7X1B7G1</accession>
<feature type="transmembrane region" description="Helical" evidence="8">
    <location>
        <begin position="249"/>
        <end position="267"/>
    </location>
</feature>
<dbReference type="InterPro" id="IPR020846">
    <property type="entry name" value="MFS_dom"/>
</dbReference>
<dbReference type="Gene3D" id="1.20.1720.10">
    <property type="entry name" value="Multidrug resistance protein D"/>
    <property type="match status" value="1"/>
</dbReference>
<protein>
    <submittedName>
        <fullName evidence="10">Multidrug effflux MFS transporter</fullName>
    </submittedName>
</protein>
<reference evidence="10 11" key="1">
    <citation type="submission" date="2020-07" db="EMBL/GenBank/DDBJ databases">
        <authorList>
            <person name="Feng X."/>
        </authorList>
    </citation>
    <scope>NUCLEOTIDE SEQUENCE [LARGE SCALE GENOMIC DNA]</scope>
    <source>
        <strain evidence="10 11">JCM23202</strain>
    </source>
</reference>
<feature type="transmembrane region" description="Helical" evidence="8">
    <location>
        <begin position="46"/>
        <end position="64"/>
    </location>
</feature>
<dbReference type="PANTHER" id="PTHR43124">
    <property type="entry name" value="PURINE EFFLUX PUMP PBUE"/>
    <property type="match status" value="1"/>
</dbReference>
<dbReference type="AlphaFoldDB" id="A0A7X1B7G1"/>
<evidence type="ECO:0000259" key="9">
    <source>
        <dbReference type="PROSITE" id="PS50850"/>
    </source>
</evidence>
<evidence type="ECO:0000256" key="8">
    <source>
        <dbReference type="SAM" id="Phobius"/>
    </source>
</evidence>
<dbReference type="NCBIfam" id="TIGR00710">
    <property type="entry name" value="efflux_Bcr_CflA"/>
    <property type="match status" value="1"/>
</dbReference>
<evidence type="ECO:0000313" key="10">
    <source>
        <dbReference type="EMBL" id="MBC2607079.1"/>
    </source>
</evidence>
<dbReference type="InterPro" id="IPR005829">
    <property type="entry name" value="Sugar_transporter_CS"/>
</dbReference>
<comment type="subcellular location">
    <subcellularLocation>
        <location evidence="1">Cell membrane</location>
        <topology evidence="1">Multi-pass membrane protein</topology>
    </subcellularLocation>
</comment>
<dbReference type="InterPro" id="IPR004812">
    <property type="entry name" value="Efflux_drug-R_Bcr/CmlA"/>
</dbReference>
<feature type="transmembrane region" description="Helical" evidence="8">
    <location>
        <begin position="76"/>
        <end position="95"/>
    </location>
</feature>